<protein>
    <recommendedName>
        <fullName evidence="3">BTB domain-containing protein</fullName>
    </recommendedName>
</protein>
<sequence length="180" mass="20426">MESFFVHENLLRSSLPHLLPARSNRTVHLQHDSPEVFAIYLHWLYYGTLPTKDTAAIDPDPTPEYLDLATACAFGAKFECFEFHNAAMDALVTMMNKNNIDNIRSPDILVKYAYSRPASGKALHRVLVDMYLCHATADLLDRGNWEHGHNIQDFLLDIARGSLGRDLSKCEPLDPSNYHI</sequence>
<dbReference type="STRING" id="1810919.A0A3D8T2J5"/>
<dbReference type="GeneID" id="38110479"/>
<keyword evidence="2" id="KW-1185">Reference proteome</keyword>
<comment type="caution">
    <text evidence="1">The sequence shown here is derived from an EMBL/GenBank/DDBJ whole genome shotgun (WGS) entry which is preliminary data.</text>
</comment>
<dbReference type="EMBL" id="PVWQ01000001">
    <property type="protein sequence ID" value="RDW92787.1"/>
    <property type="molecule type" value="Genomic_DNA"/>
</dbReference>
<dbReference type="AlphaFoldDB" id="A0A3D8T2J5"/>
<gene>
    <name evidence="1" type="ORF">DSM5745_00109</name>
</gene>
<dbReference type="InterPro" id="IPR011333">
    <property type="entry name" value="SKP1/BTB/POZ_sf"/>
</dbReference>
<evidence type="ECO:0000313" key="2">
    <source>
        <dbReference type="Proteomes" id="UP000256690"/>
    </source>
</evidence>
<evidence type="ECO:0000313" key="1">
    <source>
        <dbReference type="EMBL" id="RDW92787.1"/>
    </source>
</evidence>
<proteinExistence type="predicted"/>
<dbReference type="RefSeq" id="XP_026607970.1">
    <property type="nucleotide sequence ID" value="XM_026742125.1"/>
</dbReference>
<dbReference type="Gene3D" id="3.30.710.10">
    <property type="entry name" value="Potassium Channel Kv1.1, Chain A"/>
    <property type="match status" value="1"/>
</dbReference>
<dbReference type="Proteomes" id="UP000256690">
    <property type="component" value="Unassembled WGS sequence"/>
</dbReference>
<reference evidence="1 2" key="1">
    <citation type="journal article" date="2018" name="IMA Fungus">
        <title>IMA Genome-F 9: Draft genome sequence of Annulohypoxylon stygium, Aspergillus mulundensis, Berkeleyomyces basicola (syn. Thielaviopsis basicola), Ceratocystis smalleyi, two Cercospora beticola strains, Coleophoma cylindrospora, Fusarium fracticaudum, Phialophora cf. hyalina, and Morchella septimelata.</title>
        <authorList>
            <person name="Wingfield B.D."/>
            <person name="Bills G.F."/>
            <person name="Dong Y."/>
            <person name="Huang W."/>
            <person name="Nel W.J."/>
            <person name="Swalarsk-Parry B.S."/>
            <person name="Vaghefi N."/>
            <person name="Wilken P.M."/>
            <person name="An Z."/>
            <person name="de Beer Z.W."/>
            <person name="De Vos L."/>
            <person name="Chen L."/>
            <person name="Duong T.A."/>
            <person name="Gao Y."/>
            <person name="Hammerbacher A."/>
            <person name="Kikkert J.R."/>
            <person name="Li Y."/>
            <person name="Li H."/>
            <person name="Li K."/>
            <person name="Li Q."/>
            <person name="Liu X."/>
            <person name="Ma X."/>
            <person name="Naidoo K."/>
            <person name="Pethybridge S.J."/>
            <person name="Sun J."/>
            <person name="Steenkamp E.T."/>
            <person name="van der Nest M.A."/>
            <person name="van Wyk S."/>
            <person name="Wingfield M.J."/>
            <person name="Xiong C."/>
            <person name="Yue Q."/>
            <person name="Zhang X."/>
        </authorList>
    </citation>
    <scope>NUCLEOTIDE SEQUENCE [LARGE SCALE GENOMIC DNA]</scope>
    <source>
        <strain evidence="1 2">DSM 5745</strain>
    </source>
</reference>
<organism evidence="1 2">
    <name type="scientific">Aspergillus mulundensis</name>
    <dbReference type="NCBI Taxonomy" id="1810919"/>
    <lineage>
        <taxon>Eukaryota</taxon>
        <taxon>Fungi</taxon>
        <taxon>Dikarya</taxon>
        <taxon>Ascomycota</taxon>
        <taxon>Pezizomycotina</taxon>
        <taxon>Eurotiomycetes</taxon>
        <taxon>Eurotiomycetidae</taxon>
        <taxon>Eurotiales</taxon>
        <taxon>Aspergillaceae</taxon>
        <taxon>Aspergillus</taxon>
        <taxon>Aspergillus subgen. Nidulantes</taxon>
    </lineage>
</organism>
<dbReference type="OrthoDB" id="1022638at2759"/>
<accession>A0A3D8T2J5</accession>
<name>A0A3D8T2J5_9EURO</name>
<evidence type="ECO:0008006" key="3">
    <source>
        <dbReference type="Google" id="ProtNLM"/>
    </source>
</evidence>